<dbReference type="RefSeq" id="WP_310368337.1">
    <property type="nucleotide sequence ID" value="NZ_JAVDYB010000001.1"/>
</dbReference>
<feature type="transmembrane region" description="Helical" evidence="1">
    <location>
        <begin position="100"/>
        <end position="121"/>
    </location>
</feature>
<name>A0AAE3YPZ6_9ACTN</name>
<reference evidence="2" key="1">
    <citation type="submission" date="2023-07" db="EMBL/GenBank/DDBJ databases">
        <title>Sequencing the genomes of 1000 actinobacteria strains.</title>
        <authorList>
            <person name="Klenk H.-P."/>
        </authorList>
    </citation>
    <scope>NUCLEOTIDE SEQUENCE</scope>
    <source>
        <strain evidence="2">DSM 44707</strain>
    </source>
</reference>
<keyword evidence="1" id="KW-0472">Membrane</keyword>
<keyword evidence="3" id="KW-1185">Reference proteome</keyword>
<evidence type="ECO:0000313" key="3">
    <source>
        <dbReference type="Proteomes" id="UP001183643"/>
    </source>
</evidence>
<dbReference type="Proteomes" id="UP001183643">
    <property type="component" value="Unassembled WGS sequence"/>
</dbReference>
<keyword evidence="1" id="KW-0812">Transmembrane</keyword>
<feature type="transmembrane region" description="Helical" evidence="1">
    <location>
        <begin position="209"/>
        <end position="228"/>
    </location>
</feature>
<feature type="transmembrane region" description="Helical" evidence="1">
    <location>
        <begin position="12"/>
        <end position="31"/>
    </location>
</feature>
<comment type="caution">
    <text evidence="2">The sequence shown here is derived from an EMBL/GenBank/DDBJ whole genome shotgun (WGS) entry which is preliminary data.</text>
</comment>
<evidence type="ECO:0000256" key="1">
    <source>
        <dbReference type="SAM" id="Phobius"/>
    </source>
</evidence>
<feature type="transmembrane region" description="Helical" evidence="1">
    <location>
        <begin position="358"/>
        <end position="379"/>
    </location>
</feature>
<organism evidence="2 3">
    <name type="scientific">Catenuloplanes atrovinosus</name>
    <dbReference type="NCBI Taxonomy" id="137266"/>
    <lineage>
        <taxon>Bacteria</taxon>
        <taxon>Bacillati</taxon>
        <taxon>Actinomycetota</taxon>
        <taxon>Actinomycetes</taxon>
        <taxon>Micromonosporales</taxon>
        <taxon>Micromonosporaceae</taxon>
        <taxon>Catenuloplanes</taxon>
    </lineage>
</organism>
<dbReference type="AlphaFoldDB" id="A0AAE3YPZ6"/>
<dbReference type="EMBL" id="JAVDYB010000001">
    <property type="protein sequence ID" value="MDR7276303.1"/>
    <property type="molecule type" value="Genomic_DNA"/>
</dbReference>
<feature type="transmembrane region" description="Helical" evidence="1">
    <location>
        <begin position="278"/>
        <end position="298"/>
    </location>
</feature>
<feature type="transmembrane region" description="Helical" evidence="1">
    <location>
        <begin position="310"/>
        <end position="330"/>
    </location>
</feature>
<feature type="transmembrane region" description="Helical" evidence="1">
    <location>
        <begin position="74"/>
        <end position="93"/>
    </location>
</feature>
<feature type="transmembrane region" description="Helical" evidence="1">
    <location>
        <begin position="43"/>
        <end position="68"/>
    </location>
</feature>
<protein>
    <submittedName>
        <fullName evidence="2">Uncharacterized protein</fullName>
    </submittedName>
</protein>
<keyword evidence="1" id="KW-1133">Transmembrane helix</keyword>
<proteinExistence type="predicted"/>
<gene>
    <name evidence="2" type="ORF">J2S41_003081</name>
</gene>
<sequence length="402" mass="38314">MAVRDVYEGAAAAGVALLAMAGTAVGGLLLLDAGRFGRVDRLTAALVAMAAGGPAEVGAAPGGLPIAVQARVEVIPLGISLVGAVVLGVLLLWRGRERLLLRGASAVAVVAGGVGVAAWAARGPVTAPVGDALTGGGAAPRCASSGAGLPFPGTGLPFGGGGSLSSLDGVVAVAAGPAVLGAAGGALAVVAVCLLVARFPASAAGLRTLGWSASVLAVLGVLGVWIVAGPAAAGGVVLASPVAVGGAVLLGLGVPWPVHVDGALSCVLDGGVALPAGGMLVVVAGVILVAAGVVVASVTVRAGGPVRRAVVFAAWFGPVTGAVLGVLAVLSRASAEVGVRALLFSVPVLEVRAAPDPWLALLAGVVAAAAAGFVASLLADGLRWRPSGSGRTASQIDRARAR</sequence>
<evidence type="ECO:0000313" key="2">
    <source>
        <dbReference type="EMBL" id="MDR7276303.1"/>
    </source>
</evidence>
<feature type="transmembrane region" description="Helical" evidence="1">
    <location>
        <begin position="170"/>
        <end position="197"/>
    </location>
</feature>
<accession>A0AAE3YPZ6</accession>